<reference evidence="2 3" key="1">
    <citation type="submission" date="2019-01" db="EMBL/GenBank/DDBJ databases">
        <authorList>
            <person name="Chen W.-M."/>
        </authorList>
    </citation>
    <scope>NUCLEOTIDE SEQUENCE [LARGE SCALE GENOMIC DNA]</scope>
    <source>
        <strain evidence="2 3">TER-1</strain>
    </source>
</reference>
<name>A0A437NT05_9HYPH</name>
<evidence type="ECO:0000313" key="2">
    <source>
        <dbReference type="EMBL" id="RVU13155.1"/>
    </source>
</evidence>
<feature type="compositionally biased region" description="Low complexity" evidence="1">
    <location>
        <begin position="60"/>
        <end position="73"/>
    </location>
</feature>
<dbReference type="GO" id="GO:0019068">
    <property type="term" value="P:virion assembly"/>
    <property type="evidence" value="ECO:0007669"/>
    <property type="project" value="InterPro"/>
</dbReference>
<feature type="region of interest" description="Disordered" evidence="1">
    <location>
        <begin position="1"/>
        <end position="73"/>
    </location>
</feature>
<dbReference type="InterPro" id="IPR006429">
    <property type="entry name" value="Phage_lambda_portal"/>
</dbReference>
<evidence type="ECO:0000313" key="3">
    <source>
        <dbReference type="Proteomes" id="UP000286997"/>
    </source>
</evidence>
<dbReference type="EMBL" id="SACP01000047">
    <property type="protein sequence ID" value="RVU13155.1"/>
    <property type="molecule type" value="Genomic_DNA"/>
</dbReference>
<dbReference type="OrthoDB" id="9770450at2"/>
<dbReference type="NCBIfam" id="TIGR01539">
    <property type="entry name" value="portal_lambda"/>
    <property type="match status" value="1"/>
</dbReference>
<sequence>MAPGQPRGAAHLYLRPGEGARRAEHVRTHPRPPGAVRMSAPTILGPDGSPMVRPAPVPAPRVRSAPPAAPRTAMTSFAGASHTDSDLALWEPTHASGASALFGERDTLVARVHDLARNDGWASGGITRQVDAIIGAGWRLSAKPNARSLGLRTATGAIDYDAADEFGSDIEAAWRDYVEDPDCWCDVGRRFTMGGLLALAFRHRIMDGEALAALLWRPRGGPFATAVQIIDPDRLSNPSNGFEQKYLRQGVELDGDFAPVAYHIRVSHPGDLYLGTDPWRWERVPRETSFGRRVMVHAYEPERADQIRGTPLLAPVIKKLKMLGRYDEAELQAAVLNAILAAFIESPYDHDQVASLMSDGDAAEELSAYQRMRLGFHEAAPLKLGGVKLNFLSPGEKVSLTNPNHPNQVFEHFTRASLRNVASAMGMTYEQLSMDWGQVNYSSARAALLEVWRGFTARKEHFAAQFMQPIYAAWLEEALDRGIVRAPKGAPPFRAKKAAYCAAKWIGPARGWVDPLKEASAAIERLDAGMSTREREAAEQGSDWQEDAQQQARERRYLQALGIDPDAEEGRGRKARRRAAREDKDDEGR</sequence>
<keyword evidence="3" id="KW-1185">Reference proteome</keyword>
<comment type="caution">
    <text evidence="2">The sequence shown here is derived from an EMBL/GenBank/DDBJ whole genome shotgun (WGS) entry which is preliminary data.</text>
</comment>
<feature type="region of interest" description="Disordered" evidence="1">
    <location>
        <begin position="530"/>
        <end position="589"/>
    </location>
</feature>
<feature type="compositionally biased region" description="Basic and acidic residues" evidence="1">
    <location>
        <begin position="580"/>
        <end position="589"/>
    </location>
</feature>
<gene>
    <name evidence="2" type="ORF">EOE48_26975</name>
</gene>
<evidence type="ECO:0000256" key="1">
    <source>
        <dbReference type="SAM" id="MobiDB-lite"/>
    </source>
</evidence>
<protein>
    <submittedName>
        <fullName evidence="2">Phage portal protein</fullName>
    </submittedName>
</protein>
<organism evidence="2 3">
    <name type="scientific">Methylobacterium oryzihabitans</name>
    <dbReference type="NCBI Taxonomy" id="2499852"/>
    <lineage>
        <taxon>Bacteria</taxon>
        <taxon>Pseudomonadati</taxon>
        <taxon>Pseudomonadota</taxon>
        <taxon>Alphaproteobacteria</taxon>
        <taxon>Hyphomicrobiales</taxon>
        <taxon>Methylobacteriaceae</taxon>
        <taxon>Methylobacterium</taxon>
    </lineage>
</organism>
<feature type="compositionally biased region" description="Basic and acidic residues" evidence="1">
    <location>
        <begin position="18"/>
        <end position="27"/>
    </location>
</feature>
<accession>A0A437NT05</accession>
<dbReference type="Proteomes" id="UP000286997">
    <property type="component" value="Unassembled WGS sequence"/>
</dbReference>
<dbReference type="AlphaFoldDB" id="A0A437NT05"/>
<dbReference type="GO" id="GO:0005198">
    <property type="term" value="F:structural molecule activity"/>
    <property type="evidence" value="ECO:0007669"/>
    <property type="project" value="InterPro"/>
</dbReference>
<dbReference type="Pfam" id="PF05136">
    <property type="entry name" value="Phage_portal_2"/>
    <property type="match status" value="1"/>
</dbReference>
<proteinExistence type="predicted"/>